<comment type="caution">
    <text evidence="1">The sequence shown here is derived from an EMBL/GenBank/DDBJ whole genome shotgun (WGS) entry which is preliminary data.</text>
</comment>
<dbReference type="AlphaFoldDB" id="A0A2S5TEK1"/>
<dbReference type="RefSeq" id="WP_104231006.1">
    <property type="nucleotide sequence ID" value="NZ_PSNW01000007.1"/>
</dbReference>
<dbReference type="OrthoDB" id="9850677at2"/>
<sequence length="101" mass="11177">MADGSHSAGYTRTEAAELRAAFEQVRERLPALFRGFWHHGEIPPGMPALFRIYAEDGTPVLQLERIDLGRYRSVGLARGQRIVYANCCLSIDTAMQAAGLL</sequence>
<evidence type="ECO:0000313" key="1">
    <source>
        <dbReference type="EMBL" id="PPE73410.1"/>
    </source>
</evidence>
<protein>
    <submittedName>
        <fullName evidence="1">Uncharacterized protein</fullName>
    </submittedName>
</protein>
<dbReference type="EMBL" id="PSNW01000007">
    <property type="protein sequence ID" value="PPE73410.1"/>
    <property type="molecule type" value="Genomic_DNA"/>
</dbReference>
<keyword evidence="2" id="KW-1185">Reference proteome</keyword>
<accession>A0A2S5TEK1</accession>
<name>A0A2S5TEK1_9GAMM</name>
<evidence type="ECO:0000313" key="2">
    <source>
        <dbReference type="Proteomes" id="UP000238220"/>
    </source>
</evidence>
<dbReference type="Proteomes" id="UP000238220">
    <property type="component" value="Unassembled WGS sequence"/>
</dbReference>
<organism evidence="1 2">
    <name type="scientific">Solimonas fluminis</name>
    <dbReference type="NCBI Taxonomy" id="2086571"/>
    <lineage>
        <taxon>Bacteria</taxon>
        <taxon>Pseudomonadati</taxon>
        <taxon>Pseudomonadota</taxon>
        <taxon>Gammaproteobacteria</taxon>
        <taxon>Nevskiales</taxon>
        <taxon>Nevskiaceae</taxon>
        <taxon>Solimonas</taxon>
    </lineage>
</organism>
<proteinExistence type="predicted"/>
<gene>
    <name evidence="1" type="ORF">C3942_14180</name>
</gene>
<reference evidence="1 2" key="1">
    <citation type="submission" date="2018-02" db="EMBL/GenBank/DDBJ databases">
        <title>Genome sequencing of Solimonas sp. HR-BB.</title>
        <authorList>
            <person name="Lee Y."/>
            <person name="Jeon C.O."/>
        </authorList>
    </citation>
    <scope>NUCLEOTIDE SEQUENCE [LARGE SCALE GENOMIC DNA]</scope>
    <source>
        <strain evidence="1 2">HR-BB</strain>
    </source>
</reference>